<reference evidence="4" key="1">
    <citation type="journal article" date="2023" name="Comput. Struct. Biotechnol. J.">
        <title>Discovery of a novel marine Bacteroidetes with a rich repertoire of carbohydrate-active enzymes.</title>
        <authorList>
            <person name="Chen B."/>
            <person name="Liu G."/>
            <person name="Chen Q."/>
            <person name="Wang H."/>
            <person name="Liu L."/>
            <person name="Tang K."/>
        </authorList>
    </citation>
    <scope>NUCLEOTIDE SEQUENCE</scope>
    <source>
        <strain evidence="4">TK19036</strain>
    </source>
</reference>
<dbReference type="InterPro" id="IPR029058">
    <property type="entry name" value="AB_hydrolase_fold"/>
</dbReference>
<evidence type="ECO:0000259" key="3">
    <source>
        <dbReference type="Pfam" id="PF20434"/>
    </source>
</evidence>
<name>A0AA49GMK9_9BACT</name>
<dbReference type="GO" id="GO:0016787">
    <property type="term" value="F:hydrolase activity"/>
    <property type="evidence" value="ECO:0007669"/>
    <property type="project" value="UniProtKB-KW"/>
</dbReference>
<dbReference type="PANTHER" id="PTHR48081:SF33">
    <property type="entry name" value="KYNURENINE FORMAMIDASE"/>
    <property type="match status" value="1"/>
</dbReference>
<keyword evidence="1 4" id="KW-0378">Hydrolase</keyword>
<sequence>MKRLTLLFLLLTSTVFGQTTLPPDSLHYKTILDIPYKTEGEAYELERCKLDLYLPKQQQNFPLLVWLHGGGITINSKDSLEASEVGVRLASEGIGTAVISYRLSPQATFPAYIDDVAAALRWVYDHAKEYNGQQKELYVGGHSAGGYLAAMVALDPTYLEAYKLKPRQLAGVVAISGQMDSHQTTKKERNLPAEEKIINETAPLFFVSKAKKLPPFLVLYAENDLPQRGAINVEFADSMQVHQQPVMLREIKGRDHLSIIRNILQPNDETTRLITEFILEGEVFVGTVK</sequence>
<accession>A0AA49GMK9</accession>
<feature type="domain" description="BD-FAE-like" evidence="3">
    <location>
        <begin position="50"/>
        <end position="224"/>
    </location>
</feature>
<feature type="signal peptide" evidence="2">
    <location>
        <begin position="1"/>
        <end position="17"/>
    </location>
</feature>
<evidence type="ECO:0000256" key="2">
    <source>
        <dbReference type="SAM" id="SignalP"/>
    </source>
</evidence>
<feature type="chain" id="PRO_5041313340" evidence="2">
    <location>
        <begin position="18"/>
        <end position="289"/>
    </location>
</feature>
<organism evidence="4">
    <name type="scientific">Roseihalotalea indica</name>
    <dbReference type="NCBI Taxonomy" id="2867963"/>
    <lineage>
        <taxon>Bacteria</taxon>
        <taxon>Pseudomonadati</taxon>
        <taxon>Bacteroidota</taxon>
        <taxon>Cytophagia</taxon>
        <taxon>Cytophagales</taxon>
        <taxon>Catalimonadaceae</taxon>
        <taxon>Roseihalotalea</taxon>
    </lineage>
</organism>
<dbReference type="EMBL" id="CP120682">
    <property type="protein sequence ID" value="WKN37082.1"/>
    <property type="molecule type" value="Genomic_DNA"/>
</dbReference>
<evidence type="ECO:0000256" key="1">
    <source>
        <dbReference type="ARBA" id="ARBA00022801"/>
    </source>
</evidence>
<dbReference type="InterPro" id="IPR050300">
    <property type="entry name" value="GDXG_lipolytic_enzyme"/>
</dbReference>
<reference evidence="4" key="2">
    <citation type="journal article" date="2024" name="Antonie Van Leeuwenhoek">
        <title>Roseihalotalea indica gen. nov., sp. nov., a halophilic Bacteroidetes from mesopelagic Southwest Indian Ocean with higher carbohydrate metabolic potential.</title>
        <authorList>
            <person name="Chen B."/>
            <person name="Zhang M."/>
            <person name="Lin D."/>
            <person name="Ye J."/>
            <person name="Tang K."/>
        </authorList>
    </citation>
    <scope>NUCLEOTIDE SEQUENCE</scope>
    <source>
        <strain evidence="4">TK19036</strain>
    </source>
</reference>
<dbReference type="Gene3D" id="3.40.50.1820">
    <property type="entry name" value="alpha/beta hydrolase"/>
    <property type="match status" value="1"/>
</dbReference>
<proteinExistence type="predicted"/>
<dbReference type="AlphaFoldDB" id="A0AA49GMK9"/>
<gene>
    <name evidence="4" type="ORF">K4G66_32450</name>
</gene>
<dbReference type="PANTHER" id="PTHR48081">
    <property type="entry name" value="AB HYDROLASE SUPERFAMILY PROTEIN C4A8.06C"/>
    <property type="match status" value="1"/>
</dbReference>
<dbReference type="SUPFAM" id="SSF53474">
    <property type="entry name" value="alpha/beta-Hydrolases"/>
    <property type="match status" value="1"/>
</dbReference>
<dbReference type="Pfam" id="PF20434">
    <property type="entry name" value="BD-FAE"/>
    <property type="match status" value="1"/>
</dbReference>
<protein>
    <submittedName>
        <fullName evidence="4">Alpha/beta hydrolase</fullName>
    </submittedName>
</protein>
<keyword evidence="2" id="KW-0732">Signal</keyword>
<evidence type="ECO:0000313" key="4">
    <source>
        <dbReference type="EMBL" id="WKN37082.1"/>
    </source>
</evidence>
<dbReference type="InterPro" id="IPR049492">
    <property type="entry name" value="BD-FAE-like_dom"/>
</dbReference>